<sequence>MFSFPCPIPPSFASDRGMSTAEYAMCTVAAVTFAGALILILGSEPVSSALRTIITDALHARP</sequence>
<evidence type="ECO:0000313" key="3">
    <source>
        <dbReference type="Proteomes" id="UP000579647"/>
    </source>
</evidence>
<keyword evidence="1" id="KW-0472">Membrane</keyword>
<accession>A0A840WCA3</accession>
<evidence type="ECO:0008006" key="4">
    <source>
        <dbReference type="Google" id="ProtNLM"/>
    </source>
</evidence>
<gene>
    <name evidence="2" type="ORF">HNR07_004929</name>
</gene>
<keyword evidence="3" id="KW-1185">Reference proteome</keyword>
<organism evidence="2 3">
    <name type="scientific">Nocardiopsis metallicus</name>
    <dbReference type="NCBI Taxonomy" id="179819"/>
    <lineage>
        <taxon>Bacteria</taxon>
        <taxon>Bacillati</taxon>
        <taxon>Actinomycetota</taxon>
        <taxon>Actinomycetes</taxon>
        <taxon>Streptosporangiales</taxon>
        <taxon>Nocardiopsidaceae</taxon>
        <taxon>Nocardiopsis</taxon>
    </lineage>
</organism>
<keyword evidence="1" id="KW-1133">Transmembrane helix</keyword>
<dbReference type="Pfam" id="PF14029">
    <property type="entry name" value="DUF4244"/>
    <property type="match status" value="1"/>
</dbReference>
<protein>
    <recommendedName>
        <fullName evidence="4">DUF4244 domain-containing protein</fullName>
    </recommendedName>
</protein>
<dbReference type="Proteomes" id="UP000579647">
    <property type="component" value="Unassembled WGS sequence"/>
</dbReference>
<dbReference type="EMBL" id="JACHDO010000001">
    <property type="protein sequence ID" value="MBB5493792.1"/>
    <property type="molecule type" value="Genomic_DNA"/>
</dbReference>
<reference evidence="2 3" key="1">
    <citation type="submission" date="2020-08" db="EMBL/GenBank/DDBJ databases">
        <title>Sequencing the genomes of 1000 actinobacteria strains.</title>
        <authorList>
            <person name="Klenk H.-P."/>
        </authorList>
    </citation>
    <scope>NUCLEOTIDE SEQUENCE [LARGE SCALE GENOMIC DNA]</scope>
    <source>
        <strain evidence="2 3">DSM 44598</strain>
    </source>
</reference>
<keyword evidence="1" id="KW-0812">Transmembrane</keyword>
<name>A0A840WCA3_9ACTN</name>
<feature type="transmembrane region" description="Helical" evidence="1">
    <location>
        <begin position="20"/>
        <end position="41"/>
    </location>
</feature>
<comment type="caution">
    <text evidence="2">The sequence shown here is derived from an EMBL/GenBank/DDBJ whole genome shotgun (WGS) entry which is preliminary data.</text>
</comment>
<proteinExistence type="predicted"/>
<dbReference type="RefSeq" id="WP_184366918.1">
    <property type="nucleotide sequence ID" value="NZ_BAAAKM010000053.1"/>
</dbReference>
<dbReference type="InterPro" id="IPR025338">
    <property type="entry name" value="DUF4244"/>
</dbReference>
<evidence type="ECO:0000256" key="1">
    <source>
        <dbReference type="SAM" id="Phobius"/>
    </source>
</evidence>
<dbReference type="AlphaFoldDB" id="A0A840WCA3"/>
<evidence type="ECO:0000313" key="2">
    <source>
        <dbReference type="EMBL" id="MBB5493792.1"/>
    </source>
</evidence>